<gene>
    <name evidence="1" type="ORF">HPB47_010624</name>
</gene>
<accession>A0AC60NYM6</accession>
<organism evidence="1 2">
    <name type="scientific">Ixodes persulcatus</name>
    <name type="common">Taiga tick</name>
    <dbReference type="NCBI Taxonomy" id="34615"/>
    <lineage>
        <taxon>Eukaryota</taxon>
        <taxon>Metazoa</taxon>
        <taxon>Ecdysozoa</taxon>
        <taxon>Arthropoda</taxon>
        <taxon>Chelicerata</taxon>
        <taxon>Arachnida</taxon>
        <taxon>Acari</taxon>
        <taxon>Parasitiformes</taxon>
        <taxon>Ixodida</taxon>
        <taxon>Ixodoidea</taxon>
        <taxon>Ixodidae</taxon>
        <taxon>Ixodinae</taxon>
        <taxon>Ixodes</taxon>
    </lineage>
</organism>
<dbReference type="EMBL" id="JABSTQ010011364">
    <property type="protein sequence ID" value="KAG0412264.1"/>
    <property type="molecule type" value="Genomic_DNA"/>
</dbReference>
<dbReference type="Proteomes" id="UP000805193">
    <property type="component" value="Unassembled WGS sequence"/>
</dbReference>
<protein>
    <submittedName>
        <fullName evidence="1">Uncharacterized protein</fullName>
    </submittedName>
</protein>
<sequence>EQSASSLTELSWKTAYLELLGTAPVKSMVPSRYKQRLMTPKAKYDYLTRNPMD</sequence>
<name>A0AC60NYM6_IXOPE</name>
<evidence type="ECO:0000313" key="1">
    <source>
        <dbReference type="EMBL" id="KAG0412264.1"/>
    </source>
</evidence>
<proteinExistence type="predicted"/>
<evidence type="ECO:0000313" key="2">
    <source>
        <dbReference type="Proteomes" id="UP000805193"/>
    </source>
</evidence>
<keyword evidence="2" id="KW-1185">Reference proteome</keyword>
<feature type="non-terminal residue" evidence="1">
    <location>
        <position position="53"/>
    </location>
</feature>
<comment type="caution">
    <text evidence="1">The sequence shown here is derived from an EMBL/GenBank/DDBJ whole genome shotgun (WGS) entry which is preliminary data.</text>
</comment>
<reference evidence="1 2" key="1">
    <citation type="journal article" date="2020" name="Cell">
        <title>Large-Scale Comparative Analyses of Tick Genomes Elucidate Their Genetic Diversity and Vector Capacities.</title>
        <authorList>
            <consortium name="Tick Genome and Microbiome Consortium (TIGMIC)"/>
            <person name="Jia N."/>
            <person name="Wang J."/>
            <person name="Shi W."/>
            <person name="Du L."/>
            <person name="Sun Y."/>
            <person name="Zhan W."/>
            <person name="Jiang J.F."/>
            <person name="Wang Q."/>
            <person name="Zhang B."/>
            <person name="Ji P."/>
            <person name="Bell-Sakyi L."/>
            <person name="Cui X.M."/>
            <person name="Yuan T.T."/>
            <person name="Jiang B.G."/>
            <person name="Yang W.F."/>
            <person name="Lam T.T."/>
            <person name="Chang Q.C."/>
            <person name="Ding S.J."/>
            <person name="Wang X.J."/>
            <person name="Zhu J.G."/>
            <person name="Ruan X.D."/>
            <person name="Zhao L."/>
            <person name="Wei J.T."/>
            <person name="Ye R.Z."/>
            <person name="Que T.C."/>
            <person name="Du C.H."/>
            <person name="Zhou Y.H."/>
            <person name="Cheng J.X."/>
            <person name="Dai P.F."/>
            <person name="Guo W.B."/>
            <person name="Han X.H."/>
            <person name="Huang E.J."/>
            <person name="Li L.F."/>
            <person name="Wei W."/>
            <person name="Gao Y.C."/>
            <person name="Liu J.Z."/>
            <person name="Shao H.Z."/>
            <person name="Wang X."/>
            <person name="Wang C.C."/>
            <person name="Yang T.C."/>
            <person name="Huo Q.B."/>
            <person name="Li W."/>
            <person name="Chen H.Y."/>
            <person name="Chen S.E."/>
            <person name="Zhou L.G."/>
            <person name="Ni X.B."/>
            <person name="Tian J.H."/>
            <person name="Sheng Y."/>
            <person name="Liu T."/>
            <person name="Pan Y.S."/>
            <person name="Xia L.Y."/>
            <person name="Li J."/>
            <person name="Zhao F."/>
            <person name="Cao W.C."/>
        </authorList>
    </citation>
    <scope>NUCLEOTIDE SEQUENCE [LARGE SCALE GENOMIC DNA]</scope>
    <source>
        <strain evidence="1">Iper-2018</strain>
    </source>
</reference>
<feature type="non-terminal residue" evidence="1">
    <location>
        <position position="1"/>
    </location>
</feature>